<dbReference type="EMBL" id="MU167214">
    <property type="protein sequence ID" value="KAG0151180.1"/>
    <property type="molecule type" value="Genomic_DNA"/>
</dbReference>
<name>A0A9P6TGW9_9BASI</name>
<comment type="caution">
    <text evidence="1">The sequence shown here is derived from an EMBL/GenBank/DDBJ whole genome shotgun (WGS) entry which is preliminary data.</text>
</comment>
<evidence type="ECO:0000313" key="1">
    <source>
        <dbReference type="EMBL" id="KAG0151180.1"/>
    </source>
</evidence>
<dbReference type="AlphaFoldDB" id="A0A9P6TGW9"/>
<sequence>MSFDFEERGLALKRALEIALKPKAWEADLDGEALHSKFDVSEAGFYVDDEAPALPPRSPIDEMNEMDEILGITCQSKRKRGSDAKLLAEAQKFSRLLNSNSFKFKESTEKETVSVAKKVKTENRGSRIKEINEEVVFDWKFKLQTAFLGKTQLTTKDQERAHN</sequence>
<gene>
    <name evidence="1" type="ORF">CROQUDRAFT_651388</name>
</gene>
<evidence type="ECO:0000313" key="2">
    <source>
        <dbReference type="Proteomes" id="UP000886653"/>
    </source>
</evidence>
<accession>A0A9P6TGW9</accession>
<organism evidence="1 2">
    <name type="scientific">Cronartium quercuum f. sp. fusiforme G11</name>
    <dbReference type="NCBI Taxonomy" id="708437"/>
    <lineage>
        <taxon>Eukaryota</taxon>
        <taxon>Fungi</taxon>
        <taxon>Dikarya</taxon>
        <taxon>Basidiomycota</taxon>
        <taxon>Pucciniomycotina</taxon>
        <taxon>Pucciniomycetes</taxon>
        <taxon>Pucciniales</taxon>
        <taxon>Coleosporiaceae</taxon>
        <taxon>Cronartium</taxon>
    </lineage>
</organism>
<dbReference type="Proteomes" id="UP000886653">
    <property type="component" value="Unassembled WGS sequence"/>
</dbReference>
<protein>
    <submittedName>
        <fullName evidence="1">Uncharacterized protein</fullName>
    </submittedName>
</protein>
<reference evidence="1" key="1">
    <citation type="submission" date="2013-11" db="EMBL/GenBank/DDBJ databases">
        <title>Genome sequence of the fusiform rust pathogen reveals effectors for host alternation and coevolution with pine.</title>
        <authorList>
            <consortium name="DOE Joint Genome Institute"/>
            <person name="Smith K."/>
            <person name="Pendleton A."/>
            <person name="Kubisiak T."/>
            <person name="Anderson C."/>
            <person name="Salamov A."/>
            <person name="Aerts A."/>
            <person name="Riley R."/>
            <person name="Clum A."/>
            <person name="Lindquist E."/>
            <person name="Ence D."/>
            <person name="Campbell M."/>
            <person name="Kronenberg Z."/>
            <person name="Feau N."/>
            <person name="Dhillon B."/>
            <person name="Hamelin R."/>
            <person name="Burleigh J."/>
            <person name="Smith J."/>
            <person name="Yandell M."/>
            <person name="Nelson C."/>
            <person name="Grigoriev I."/>
            <person name="Davis J."/>
        </authorList>
    </citation>
    <scope>NUCLEOTIDE SEQUENCE</scope>
    <source>
        <strain evidence="1">G11</strain>
    </source>
</reference>
<keyword evidence="2" id="KW-1185">Reference proteome</keyword>
<proteinExistence type="predicted"/>